<dbReference type="InterPro" id="IPR046543">
    <property type="entry name" value="DUF6802"/>
</dbReference>
<sequence>MDLHGLAGLAGEGEGLRLYLGDQEWGVGGVAGDSVTLCDAEGMTVYADLDGDGDVDHISTVHGDGRFEVYSADPHRAVWGLPDFDPLCDQPNMVVACEDSSQNTPEMRQRKGSHDEQADMWIRIEHG</sequence>
<proteinExistence type="predicted"/>
<dbReference type="STRING" id="136857.CTEST_12310"/>
<gene>
    <name evidence="3" type="ORF">CTEST_12310</name>
</gene>
<dbReference type="Pfam" id="PF20615">
    <property type="entry name" value="DUF6802"/>
    <property type="match status" value="1"/>
</dbReference>
<dbReference type="PATRIC" id="fig|136857.5.peg.2430"/>
<dbReference type="RefSeq" id="WP_047253958.1">
    <property type="nucleotide sequence ID" value="NZ_CP011545.1"/>
</dbReference>
<evidence type="ECO:0000259" key="2">
    <source>
        <dbReference type="Pfam" id="PF20615"/>
    </source>
</evidence>
<name>A0A0G3HD39_9CORY</name>
<dbReference type="KEGG" id="cted:CTEST_12310"/>
<feature type="domain" description="DUF6802" evidence="2">
    <location>
        <begin position="32"/>
        <end position="70"/>
    </location>
</feature>
<dbReference type="AlphaFoldDB" id="A0A0G3HD39"/>
<feature type="region of interest" description="Disordered" evidence="1">
    <location>
        <begin position="99"/>
        <end position="119"/>
    </location>
</feature>
<accession>A0A0G3HD39</accession>
<evidence type="ECO:0000313" key="3">
    <source>
        <dbReference type="EMBL" id="AKK09868.1"/>
    </source>
</evidence>
<keyword evidence="4" id="KW-1185">Reference proteome</keyword>
<reference evidence="4" key="2">
    <citation type="submission" date="2015-05" db="EMBL/GenBank/DDBJ databases">
        <title>Complete genome sequence of Corynebacterium testudinoris DSM 44614, recovered from necrotic lesions in the mouth of a tortoise.</title>
        <authorList>
            <person name="Ruckert C."/>
            <person name="Albersmeier A."/>
            <person name="Winkler A."/>
            <person name="Tauch A."/>
        </authorList>
    </citation>
    <scope>NUCLEOTIDE SEQUENCE [LARGE SCALE GENOMIC DNA]</scope>
    <source>
        <strain evidence="4">DSM 44614</strain>
    </source>
</reference>
<organism evidence="3 4">
    <name type="scientific">Corynebacterium testudinoris</name>
    <dbReference type="NCBI Taxonomy" id="136857"/>
    <lineage>
        <taxon>Bacteria</taxon>
        <taxon>Bacillati</taxon>
        <taxon>Actinomycetota</taxon>
        <taxon>Actinomycetes</taxon>
        <taxon>Mycobacteriales</taxon>
        <taxon>Corynebacteriaceae</taxon>
        <taxon>Corynebacterium</taxon>
    </lineage>
</organism>
<dbReference type="Proteomes" id="UP000035540">
    <property type="component" value="Chromosome"/>
</dbReference>
<evidence type="ECO:0000256" key="1">
    <source>
        <dbReference type="SAM" id="MobiDB-lite"/>
    </source>
</evidence>
<feature type="compositionally biased region" description="Basic and acidic residues" evidence="1">
    <location>
        <begin position="107"/>
        <end position="119"/>
    </location>
</feature>
<reference evidence="3 4" key="1">
    <citation type="journal article" date="2015" name="Genome Announc.">
        <title>Complete Genome Sequence of the Type Strain Corynebacterium testudinoris DSM 44614, Recovered from Necrotic Lesions in the Mouth of a Tortoise.</title>
        <authorList>
            <person name="Ruckert C."/>
            <person name="Kriete M."/>
            <person name="Jaenicke S."/>
            <person name="Winkler A."/>
            <person name="Tauch A."/>
        </authorList>
    </citation>
    <scope>NUCLEOTIDE SEQUENCE [LARGE SCALE GENOMIC DNA]</scope>
    <source>
        <strain evidence="3 4">DSM 44614</strain>
    </source>
</reference>
<evidence type="ECO:0000313" key="4">
    <source>
        <dbReference type="Proteomes" id="UP000035540"/>
    </source>
</evidence>
<protein>
    <recommendedName>
        <fullName evidence="2">DUF6802 domain-containing protein</fullName>
    </recommendedName>
</protein>
<dbReference type="EMBL" id="CP011545">
    <property type="protein sequence ID" value="AKK09868.1"/>
    <property type="molecule type" value="Genomic_DNA"/>
</dbReference>
<dbReference type="OrthoDB" id="4411139at2"/>